<keyword evidence="5" id="KW-0547">Nucleotide-binding</keyword>
<feature type="region of interest" description="Disordered" evidence="10">
    <location>
        <begin position="967"/>
        <end position="994"/>
    </location>
</feature>
<dbReference type="CDD" id="cd00051">
    <property type="entry name" value="EFh"/>
    <property type="match status" value="2"/>
</dbReference>
<dbReference type="PANTHER" id="PTHR24349">
    <property type="entry name" value="SERINE/THREONINE-PROTEIN KINASE"/>
    <property type="match status" value="1"/>
</dbReference>
<feature type="domain" description="EF-hand" evidence="12">
    <location>
        <begin position="309"/>
        <end position="344"/>
    </location>
</feature>
<dbReference type="Gene3D" id="3.30.200.20">
    <property type="entry name" value="Phosphorylase Kinase, domain 1"/>
    <property type="match status" value="1"/>
</dbReference>
<evidence type="ECO:0000259" key="12">
    <source>
        <dbReference type="PROSITE" id="PS50222"/>
    </source>
</evidence>
<dbReference type="CDD" id="cd05117">
    <property type="entry name" value="STKc_CAMK"/>
    <property type="match status" value="1"/>
</dbReference>
<dbReference type="EMBL" id="CDMZ01003981">
    <property type="protein sequence ID" value="CEM48282.1"/>
    <property type="molecule type" value="Genomic_DNA"/>
</dbReference>
<feature type="compositionally biased region" description="Basic and acidic residues" evidence="10">
    <location>
        <begin position="425"/>
        <end position="435"/>
    </location>
</feature>
<evidence type="ECO:0000259" key="11">
    <source>
        <dbReference type="PROSITE" id="PS50011"/>
    </source>
</evidence>
<dbReference type="Gene3D" id="1.10.510.10">
    <property type="entry name" value="Transferase(Phosphotransferase) domain 1"/>
    <property type="match status" value="1"/>
</dbReference>
<evidence type="ECO:0000256" key="1">
    <source>
        <dbReference type="ARBA" id="ARBA00001946"/>
    </source>
</evidence>
<keyword evidence="3" id="KW-0723">Serine/threonine-protein kinase</keyword>
<sequence>MCADDYRFMHDRVIGTGFSGPVRLAKDKGTGEEVAVKTFFKKGMTEERIDLLRNEALIYLNLDHPNIVKLIALYEDRKRVYLVMEYCKGRELFHRLGAKQSYSESEAARVTLQMLQALQYLHCHNVVHRDLKLENWLYEDRSEGARLKLIDFGFSLIWNPISSPKMHATCGSLAYVSPDTLSGSYTNACDMWSLGVIVYMLLVGTPPFSGTQKEILHGITRCQYKMEGEQWDRVSEDAKDFVRSLLVKPAEKRLTAEQALEHRWIQQGAAAIETPPLDRSVLESMRKFALSTHLKRAALTMMAYSLSCKEIQELPAMFLKFDRDNSGTISLEDFQKVMTEHFSDIDHVEIEALFHALAERHTKPEAPAFNAFRRARVISAGSSGEMMASPKEKEEGRERENQEPKSRAASPLSPSSPPLGVLEASSKKDTTDNHTHTVPKQSSSMPATMGEGDCGDTQEGKLQRDTERAASLQTFHSHASPPLSCSAAPTTSPSPDATDTRPRLPSQSDEGHATGDSAGEAGERKSEDAFPLSSPKENEKNGEEEGDKKERIRMIVSPPPLATTTPQSQEGDPTKEASEEAVMSPPTPRSRQRMQPHRDGCMEILYSDFVAMMLTTRVKLFEGVVRQAFRRFDVDKTGRISVENLRYVLGKSFEGEQIEEILREADVDGDGGIDYEEFLHAVMNDGEAENGPGLGDGGNEAVQKKLEERQWRTLAGVIDREFCRKSLDKGRGGVGGKLLGAPDFFNRSGAKRNHLPPPARPSAASPKGPPGPNPKAGRPARLLRPTRSVASGGGDSSLPVSPATPGEEMGGSARLQEQINDLDTPIGGHPPPPFHSSGIAVGSSKPAGSSRVRRRSWRSPLPFLCGAKPSIEDLKNAQQRLHQQPLGGSGGANPVMPYRGDRSLEVPEGNGNGGGGDEEMPPMGPVRLEAVGGKLSPKGRPLTPRLIEGERDCQGGEFGEQFAFEMGVEAAEGGDAEGFEGRLGGGGRERSDTL</sequence>
<dbReference type="Pfam" id="PF00036">
    <property type="entry name" value="EF-hand_1"/>
    <property type="match status" value="1"/>
</dbReference>
<feature type="domain" description="EF-hand" evidence="12">
    <location>
        <begin position="653"/>
        <end position="688"/>
    </location>
</feature>
<keyword evidence="7" id="KW-0106">Calcium</keyword>
<keyword evidence="6" id="KW-0418">Kinase</keyword>
<reference evidence="13" key="1">
    <citation type="submission" date="2014-11" db="EMBL/GenBank/DDBJ databases">
        <authorList>
            <person name="Otto D Thomas"/>
            <person name="Naeem Raeece"/>
        </authorList>
    </citation>
    <scope>NUCLEOTIDE SEQUENCE</scope>
</reference>
<evidence type="ECO:0000256" key="7">
    <source>
        <dbReference type="ARBA" id="ARBA00022837"/>
    </source>
</evidence>
<keyword evidence="8" id="KW-0067">ATP-binding</keyword>
<evidence type="ECO:0000256" key="10">
    <source>
        <dbReference type="SAM" id="MobiDB-lite"/>
    </source>
</evidence>
<dbReference type="InterPro" id="IPR011009">
    <property type="entry name" value="Kinase-like_dom_sf"/>
</dbReference>
<comment type="similarity">
    <text evidence="9">Belongs to the protein kinase superfamily. Ser/Thr protein kinase family. CDPK subfamily.</text>
</comment>
<dbReference type="GO" id="GO:0004674">
    <property type="term" value="F:protein serine/threonine kinase activity"/>
    <property type="evidence" value="ECO:0007669"/>
    <property type="project" value="UniProtKB-KW"/>
</dbReference>
<comment type="subunit">
    <text evidence="2">Monomer.</text>
</comment>
<accession>A0A0G4HV52</accession>
<feature type="compositionally biased region" description="Polar residues" evidence="10">
    <location>
        <begin position="436"/>
        <end position="446"/>
    </location>
</feature>
<dbReference type="InterPro" id="IPR018247">
    <property type="entry name" value="EF_Hand_1_Ca_BS"/>
</dbReference>
<dbReference type="InterPro" id="IPR000719">
    <property type="entry name" value="Prot_kinase_dom"/>
</dbReference>
<dbReference type="SUPFAM" id="SSF56112">
    <property type="entry name" value="Protein kinase-like (PK-like)"/>
    <property type="match status" value="1"/>
</dbReference>
<feature type="domain" description="Protein kinase" evidence="11">
    <location>
        <begin position="8"/>
        <end position="265"/>
    </location>
</feature>
<dbReference type="SMART" id="SM00220">
    <property type="entry name" value="S_TKc"/>
    <property type="match status" value="1"/>
</dbReference>
<dbReference type="VEuPathDB" id="CryptoDB:Cvel_1395"/>
<name>A0A0G4HV52_9ALVE</name>
<evidence type="ECO:0000256" key="5">
    <source>
        <dbReference type="ARBA" id="ARBA00022741"/>
    </source>
</evidence>
<dbReference type="SUPFAM" id="SSF47473">
    <property type="entry name" value="EF-hand"/>
    <property type="match status" value="1"/>
</dbReference>
<dbReference type="FunFam" id="1.10.510.10:FF:000571">
    <property type="entry name" value="Maternal embryonic leucine zipper kinase"/>
    <property type="match status" value="1"/>
</dbReference>
<comment type="cofactor">
    <cofactor evidence="1">
        <name>Mg(2+)</name>
        <dbReference type="ChEBI" id="CHEBI:18420"/>
    </cofactor>
</comment>
<dbReference type="GO" id="GO:0005524">
    <property type="term" value="F:ATP binding"/>
    <property type="evidence" value="ECO:0007669"/>
    <property type="project" value="UniProtKB-KW"/>
</dbReference>
<dbReference type="PROSITE" id="PS50011">
    <property type="entry name" value="PROTEIN_KINASE_DOM"/>
    <property type="match status" value="1"/>
</dbReference>
<feature type="region of interest" description="Disordered" evidence="10">
    <location>
        <begin position="381"/>
        <end position="595"/>
    </location>
</feature>
<dbReference type="Pfam" id="PF00069">
    <property type="entry name" value="Pkinase"/>
    <property type="match status" value="1"/>
</dbReference>
<evidence type="ECO:0000256" key="9">
    <source>
        <dbReference type="ARBA" id="ARBA00024334"/>
    </source>
</evidence>
<evidence type="ECO:0008006" key="14">
    <source>
        <dbReference type="Google" id="ProtNLM"/>
    </source>
</evidence>
<keyword evidence="4" id="KW-0808">Transferase</keyword>
<protein>
    <recommendedName>
        <fullName evidence="14">Calmodulin</fullName>
    </recommendedName>
</protein>
<proteinExistence type="inferred from homology"/>
<feature type="region of interest" description="Disordered" evidence="10">
    <location>
        <begin position="745"/>
        <end position="855"/>
    </location>
</feature>
<evidence type="ECO:0000256" key="3">
    <source>
        <dbReference type="ARBA" id="ARBA00022527"/>
    </source>
</evidence>
<dbReference type="GO" id="GO:0005509">
    <property type="term" value="F:calcium ion binding"/>
    <property type="evidence" value="ECO:0007669"/>
    <property type="project" value="InterPro"/>
</dbReference>
<dbReference type="SMART" id="SM00054">
    <property type="entry name" value="EFh"/>
    <property type="match status" value="3"/>
</dbReference>
<organism evidence="13">
    <name type="scientific">Chromera velia CCMP2878</name>
    <dbReference type="NCBI Taxonomy" id="1169474"/>
    <lineage>
        <taxon>Eukaryota</taxon>
        <taxon>Sar</taxon>
        <taxon>Alveolata</taxon>
        <taxon>Colpodellida</taxon>
        <taxon>Chromeraceae</taxon>
        <taxon>Chromera</taxon>
    </lineage>
</organism>
<dbReference type="InterPro" id="IPR011992">
    <property type="entry name" value="EF-hand-dom_pair"/>
</dbReference>
<evidence type="ECO:0000256" key="2">
    <source>
        <dbReference type="ARBA" id="ARBA00011245"/>
    </source>
</evidence>
<dbReference type="FunFam" id="1.10.238.10:FF:000001">
    <property type="entry name" value="Calmodulin 1"/>
    <property type="match status" value="1"/>
</dbReference>
<feature type="compositionally biased region" description="Low complexity" evidence="10">
    <location>
        <begin position="477"/>
        <end position="497"/>
    </location>
</feature>
<feature type="compositionally biased region" description="Basic and acidic residues" evidence="10">
    <location>
        <begin position="390"/>
        <end position="406"/>
    </location>
</feature>
<dbReference type="Pfam" id="PF13499">
    <property type="entry name" value="EF-hand_7"/>
    <property type="match status" value="1"/>
</dbReference>
<dbReference type="Gene3D" id="1.10.238.10">
    <property type="entry name" value="EF-hand"/>
    <property type="match status" value="2"/>
</dbReference>
<evidence type="ECO:0000256" key="8">
    <source>
        <dbReference type="ARBA" id="ARBA00022840"/>
    </source>
</evidence>
<dbReference type="PROSITE" id="PS00018">
    <property type="entry name" value="EF_HAND_1"/>
    <property type="match status" value="1"/>
</dbReference>
<dbReference type="InterPro" id="IPR050205">
    <property type="entry name" value="CDPK_Ser/Thr_kinases"/>
</dbReference>
<feature type="compositionally biased region" description="Basic and acidic residues" evidence="10">
    <location>
        <begin position="458"/>
        <end position="468"/>
    </location>
</feature>
<evidence type="ECO:0000256" key="4">
    <source>
        <dbReference type="ARBA" id="ARBA00022679"/>
    </source>
</evidence>
<dbReference type="PROSITE" id="PS50222">
    <property type="entry name" value="EF_HAND_2"/>
    <property type="match status" value="2"/>
</dbReference>
<dbReference type="AlphaFoldDB" id="A0A0G4HV52"/>
<feature type="region of interest" description="Disordered" evidence="10">
    <location>
        <begin position="884"/>
        <end position="924"/>
    </location>
</feature>
<dbReference type="PhylomeDB" id="A0A0G4HV52"/>
<gene>
    <name evidence="13" type="ORF">Cvel_1395</name>
</gene>
<evidence type="ECO:0000313" key="13">
    <source>
        <dbReference type="EMBL" id="CEM48282.1"/>
    </source>
</evidence>
<feature type="compositionally biased region" description="Basic and acidic residues" evidence="10">
    <location>
        <begin position="536"/>
        <end position="553"/>
    </location>
</feature>
<dbReference type="InterPro" id="IPR002048">
    <property type="entry name" value="EF_hand_dom"/>
</dbReference>
<evidence type="ECO:0000256" key="6">
    <source>
        <dbReference type="ARBA" id="ARBA00022777"/>
    </source>
</evidence>
<feature type="compositionally biased region" description="Polar residues" evidence="10">
    <location>
        <begin position="562"/>
        <end position="571"/>
    </location>
</feature>